<name>A0A9Q1FQM6_SYNKA</name>
<evidence type="ECO:0000313" key="1">
    <source>
        <dbReference type="EMBL" id="KAJ8364405.1"/>
    </source>
</evidence>
<proteinExistence type="predicted"/>
<evidence type="ECO:0000313" key="2">
    <source>
        <dbReference type="Proteomes" id="UP001152622"/>
    </source>
</evidence>
<dbReference type="OrthoDB" id="5958007at2759"/>
<organism evidence="1 2">
    <name type="scientific">Synaphobranchus kaupii</name>
    <name type="common">Kaup's arrowtooth eel</name>
    <dbReference type="NCBI Taxonomy" id="118154"/>
    <lineage>
        <taxon>Eukaryota</taxon>
        <taxon>Metazoa</taxon>
        <taxon>Chordata</taxon>
        <taxon>Craniata</taxon>
        <taxon>Vertebrata</taxon>
        <taxon>Euteleostomi</taxon>
        <taxon>Actinopterygii</taxon>
        <taxon>Neopterygii</taxon>
        <taxon>Teleostei</taxon>
        <taxon>Anguilliformes</taxon>
        <taxon>Synaphobranchidae</taxon>
        <taxon>Synaphobranchus</taxon>
    </lineage>
</organism>
<comment type="caution">
    <text evidence="1">The sequence shown here is derived from an EMBL/GenBank/DDBJ whole genome shotgun (WGS) entry which is preliminary data.</text>
</comment>
<keyword evidence="2" id="KW-1185">Reference proteome</keyword>
<dbReference type="EMBL" id="JAINUF010000004">
    <property type="protein sequence ID" value="KAJ8364405.1"/>
    <property type="molecule type" value="Genomic_DNA"/>
</dbReference>
<dbReference type="Proteomes" id="UP001152622">
    <property type="component" value="Chromosome 4"/>
</dbReference>
<dbReference type="AlphaFoldDB" id="A0A9Q1FQM6"/>
<sequence length="471" mass="52961">MSQLDVKHPEVYNKFEKGFHVIRRSNQFWVGLSPDLVIETTLMRSLKTTGGMTHGSGMSEKQRALWTMSRPITAEYNIAMQEFTNLSYTTSEQHKDLTEARMKRDAADLEKISSKLAIWSPFSPDSSLRNIVTATTIVFDGYEEGPSIKDNTHQRRANNIPYPIVSFTAETEFSGKKEEFLSRDINKQRLIQMLSEELTERDCTVINAPGDADVDIVKAAVDASRLHTTTLIGEDTNLLVLLLYYAQGDNKRLYFRSDKSKADGSFKVYDINLLKEILGHDMCSQLMFIHAVTGCDTTSRIFGIGKKTAFQKFVKGDPVLQSFANAFTVPNQTPEVIDDLGSQVMAVLFGGKCTDSLATMRYNIFSKRVVSASSPVTPERLPPTESATKLHCRRAYYQIMVWMGKEEGMDAMNWGWNLQDDRFIPLMTNMNAAPESLLKVIHCNCSTACKTLRCSCRRYGLPCTTVCGPCQ</sequence>
<protein>
    <submittedName>
        <fullName evidence="1">Uncharacterized protein</fullName>
    </submittedName>
</protein>
<accession>A0A9Q1FQM6</accession>
<dbReference type="PANTHER" id="PTHR46704">
    <property type="entry name" value="CXC DOMAIN-CONTAINING PROTEIN-RELATED"/>
    <property type="match status" value="1"/>
</dbReference>
<reference evidence="1" key="1">
    <citation type="journal article" date="2023" name="Science">
        <title>Genome structures resolve the early diversification of teleost fishes.</title>
        <authorList>
            <person name="Parey E."/>
            <person name="Louis A."/>
            <person name="Montfort J."/>
            <person name="Bouchez O."/>
            <person name="Roques C."/>
            <person name="Iampietro C."/>
            <person name="Lluch J."/>
            <person name="Castinel A."/>
            <person name="Donnadieu C."/>
            <person name="Desvignes T."/>
            <person name="Floi Bucao C."/>
            <person name="Jouanno E."/>
            <person name="Wen M."/>
            <person name="Mejri S."/>
            <person name="Dirks R."/>
            <person name="Jansen H."/>
            <person name="Henkel C."/>
            <person name="Chen W.J."/>
            <person name="Zahm M."/>
            <person name="Cabau C."/>
            <person name="Klopp C."/>
            <person name="Thompson A.W."/>
            <person name="Robinson-Rechavi M."/>
            <person name="Braasch I."/>
            <person name="Lecointre G."/>
            <person name="Bobe J."/>
            <person name="Postlethwait J.H."/>
            <person name="Berthelot C."/>
            <person name="Roest Crollius H."/>
            <person name="Guiguen Y."/>
        </authorList>
    </citation>
    <scope>NUCLEOTIDE SEQUENCE</scope>
    <source>
        <strain evidence="1">WJC10195</strain>
    </source>
</reference>
<gene>
    <name evidence="1" type="ORF">SKAU_G00132360</name>
</gene>
<dbReference type="PANTHER" id="PTHR46704:SF1">
    <property type="entry name" value="TELOMERE LENGTH REGULATION PROTEIN TEL2 HOMOLOG"/>
    <property type="match status" value="1"/>
</dbReference>